<dbReference type="InterPro" id="IPR055414">
    <property type="entry name" value="LRR_R13L4/SHOC2-like"/>
</dbReference>
<dbReference type="Proteomes" id="UP000193642">
    <property type="component" value="Unassembled WGS sequence"/>
</dbReference>
<sequence>MTPKHIADIFTILSTMQTQLSDLQTQSAAQQRQLSEVLSVYNADRSDNQTQQARLQQQQTHLQNSISSLSNSINLLEKPMRKFYTQLNELPDELLVQLFSWITPTKVFRYRRLSHRFKQVLETKHFAAYCLARVPKADFRRKQRIIHFDIEIESESDSDSDSDSDNDGNIGGVDHKLNLFPCDVKKKGLTIMEAVFLQAPAEFQHVFAASKMMKYRQVYWTWKYYLPRVPIPVALCSLSSLVCLALRGVTGEIPPEIGRLLSLQSINLAENPGLIGRIPPELCLLKKLLFLELSNCRLSGQIPDEIGSLTEMSELFLNCNQLEGPIPSSLGNLSNLRWLNFRNNKLTGVVPTELGHLPELLCMKLQGNMLTGPIPPQLGQIAFVDLSSNMIIGHVPREVRTWFGYAFNKNPGMIFPADITVTSQDLE</sequence>
<accession>A0A1Y2CXA8</accession>
<keyword evidence="2" id="KW-0677">Repeat</keyword>
<keyword evidence="1" id="KW-0433">Leucine-rich repeat</keyword>
<reference evidence="4 5" key="1">
    <citation type="submission" date="2016-07" db="EMBL/GenBank/DDBJ databases">
        <title>Pervasive Adenine N6-methylation of Active Genes in Fungi.</title>
        <authorList>
            <consortium name="DOE Joint Genome Institute"/>
            <person name="Mondo S.J."/>
            <person name="Dannebaum R.O."/>
            <person name="Kuo R.C."/>
            <person name="Labutti K."/>
            <person name="Haridas S."/>
            <person name="Kuo A."/>
            <person name="Salamov A."/>
            <person name="Ahrendt S.R."/>
            <person name="Lipzen A."/>
            <person name="Sullivan W."/>
            <person name="Andreopoulos W.B."/>
            <person name="Clum A."/>
            <person name="Lindquist E."/>
            <person name="Daum C."/>
            <person name="Ramamoorthy G.K."/>
            <person name="Gryganskyi A."/>
            <person name="Culley D."/>
            <person name="Magnuson J.K."/>
            <person name="James T.Y."/>
            <person name="O'Malley M.A."/>
            <person name="Stajich J.E."/>
            <person name="Spatafora J.W."/>
            <person name="Visel A."/>
            <person name="Grigoriev I.V."/>
        </authorList>
    </citation>
    <scope>NUCLEOTIDE SEQUENCE [LARGE SCALE GENOMIC DNA]</scope>
    <source>
        <strain evidence="4 5">JEL800</strain>
    </source>
</reference>
<evidence type="ECO:0000313" key="4">
    <source>
        <dbReference type="EMBL" id="ORY51526.1"/>
    </source>
</evidence>
<evidence type="ECO:0000259" key="3">
    <source>
        <dbReference type="PROSITE" id="PS50181"/>
    </source>
</evidence>
<evidence type="ECO:0000256" key="1">
    <source>
        <dbReference type="ARBA" id="ARBA00022614"/>
    </source>
</evidence>
<dbReference type="OrthoDB" id="67933at2759"/>
<gene>
    <name evidence="4" type="ORF">BCR33DRAFT_712565</name>
</gene>
<dbReference type="InterPro" id="IPR001810">
    <property type="entry name" value="F-box_dom"/>
</dbReference>
<dbReference type="InterPro" id="IPR036047">
    <property type="entry name" value="F-box-like_dom_sf"/>
</dbReference>
<keyword evidence="5" id="KW-1185">Reference proteome</keyword>
<dbReference type="InterPro" id="IPR032675">
    <property type="entry name" value="LRR_dom_sf"/>
</dbReference>
<comment type="caution">
    <text evidence="4">The sequence shown here is derived from an EMBL/GenBank/DDBJ whole genome shotgun (WGS) entry which is preliminary data.</text>
</comment>
<proteinExistence type="predicted"/>
<dbReference type="AlphaFoldDB" id="A0A1Y2CXA8"/>
<dbReference type="SUPFAM" id="SSF81383">
    <property type="entry name" value="F-box domain"/>
    <property type="match status" value="1"/>
</dbReference>
<protein>
    <submittedName>
        <fullName evidence="4">L domain-like protein</fullName>
    </submittedName>
</protein>
<dbReference type="Gene3D" id="3.80.10.10">
    <property type="entry name" value="Ribonuclease Inhibitor"/>
    <property type="match status" value="1"/>
</dbReference>
<dbReference type="SUPFAM" id="SSF52058">
    <property type="entry name" value="L domain-like"/>
    <property type="match status" value="1"/>
</dbReference>
<dbReference type="FunFam" id="3.80.10.10:FF:000041">
    <property type="entry name" value="LRR receptor-like serine/threonine-protein kinase ERECTA"/>
    <property type="match status" value="1"/>
</dbReference>
<evidence type="ECO:0000313" key="5">
    <source>
        <dbReference type="Proteomes" id="UP000193642"/>
    </source>
</evidence>
<dbReference type="Pfam" id="PF23598">
    <property type="entry name" value="LRR_14"/>
    <property type="match status" value="1"/>
</dbReference>
<organism evidence="4 5">
    <name type="scientific">Rhizoclosmatium globosum</name>
    <dbReference type="NCBI Taxonomy" id="329046"/>
    <lineage>
        <taxon>Eukaryota</taxon>
        <taxon>Fungi</taxon>
        <taxon>Fungi incertae sedis</taxon>
        <taxon>Chytridiomycota</taxon>
        <taxon>Chytridiomycota incertae sedis</taxon>
        <taxon>Chytridiomycetes</taxon>
        <taxon>Chytridiales</taxon>
        <taxon>Chytriomycetaceae</taxon>
        <taxon>Rhizoclosmatium</taxon>
    </lineage>
</organism>
<name>A0A1Y2CXA8_9FUNG</name>
<dbReference type="PROSITE" id="PS50181">
    <property type="entry name" value="FBOX"/>
    <property type="match status" value="1"/>
</dbReference>
<evidence type="ECO:0000256" key="2">
    <source>
        <dbReference type="ARBA" id="ARBA00022737"/>
    </source>
</evidence>
<dbReference type="PANTHER" id="PTHR48010:SF58">
    <property type="entry name" value="RECEPTOR PROTEIN KINASE-LIKE PROTEIN ZAR1"/>
    <property type="match status" value="1"/>
</dbReference>
<feature type="domain" description="F-box" evidence="3">
    <location>
        <begin position="84"/>
        <end position="129"/>
    </location>
</feature>
<dbReference type="EMBL" id="MCGO01000005">
    <property type="protein sequence ID" value="ORY51526.1"/>
    <property type="molecule type" value="Genomic_DNA"/>
</dbReference>
<dbReference type="PANTHER" id="PTHR48010">
    <property type="entry name" value="OS05G0588300 PROTEIN"/>
    <property type="match status" value="1"/>
</dbReference>
<dbReference type="InterPro" id="IPR050994">
    <property type="entry name" value="At_inactive_RLKs"/>
</dbReference>